<organism evidence="7 8">
    <name type="scientific">Halobaculum litoreum</name>
    <dbReference type="NCBI Taxonomy" id="3031998"/>
    <lineage>
        <taxon>Archaea</taxon>
        <taxon>Methanobacteriati</taxon>
        <taxon>Methanobacteriota</taxon>
        <taxon>Stenosarchaea group</taxon>
        <taxon>Halobacteria</taxon>
        <taxon>Halobacteriales</taxon>
        <taxon>Haloferacaceae</taxon>
        <taxon>Halobaculum</taxon>
    </lineage>
</organism>
<evidence type="ECO:0000256" key="4">
    <source>
        <dbReference type="RuleBase" id="RU003651"/>
    </source>
</evidence>
<dbReference type="SUPFAM" id="SSF52540">
    <property type="entry name" value="P-loop containing nucleoside triphosphate hydrolases"/>
    <property type="match status" value="2"/>
</dbReference>
<dbReference type="InterPro" id="IPR003593">
    <property type="entry name" value="AAA+_ATPase"/>
</dbReference>
<dbReference type="EMBL" id="JBHSZG010000002">
    <property type="protein sequence ID" value="MFC7137655.1"/>
    <property type="molecule type" value="Genomic_DNA"/>
</dbReference>
<feature type="domain" description="AAA+ ATPase" evidence="6">
    <location>
        <begin position="321"/>
        <end position="457"/>
    </location>
</feature>
<comment type="similarity">
    <text evidence="4">Belongs to the AAA ATPase family.</text>
</comment>
<evidence type="ECO:0000256" key="3">
    <source>
        <dbReference type="ARBA" id="ARBA00023054"/>
    </source>
</evidence>
<evidence type="ECO:0000313" key="8">
    <source>
        <dbReference type="Proteomes" id="UP001596368"/>
    </source>
</evidence>
<protein>
    <submittedName>
        <fullName evidence="7">AAA family ATPase</fullName>
    </submittedName>
</protein>
<sequence length="559" mass="58944">MPPSHEPAQSTHDTVDEPIAFTHDPSHTLGDLAGLADERDRLETVVTALAEGVPVATHGVLVHGPGGNGKTRIADAVAGELADRGFSVGWVDGTDGLEAVDADLNEAVERAARAAVDTAPCVLVLDDMFDHRASAMLPRLRDRLTDIETAGERVLVVATADPSNASGDLGATFETSVAVTAPDGDRATTLLSSFLDEFAAETVVGVDVDTASERVRGVAAGTAVVDLRAGAKRAVQEAAFGEAETVVTGESLRRAIESVVESKPPTPYARPSTDDSGPRRVEATDVTFGDIGGLDEVKAELRAALEFPEQFADLYDACDLDVPGVLLYGTPGNGKTMLAKALATEYDRAFVAVDAPSLKNKYVGETERTIREVFETARRNAPSVVFIDEIDAIAGSREEASASHEVGFVNALLAELDGFTGTERVFVVAATNRPQAVDGALLREGRLGRHVHVPVPDGDAARAVVERHVDSYPLADDVTPAWIEDVIPDGAPAATIAGVCEQALRWHAMRRASESGSKRPSSPALTSVQPSTSTRCRPRERPPPLAARVSTDLSHPSDL</sequence>
<dbReference type="Pfam" id="PF00004">
    <property type="entry name" value="AAA"/>
    <property type="match status" value="2"/>
</dbReference>
<feature type="region of interest" description="Disordered" evidence="5">
    <location>
        <begin position="261"/>
        <end position="280"/>
    </location>
</feature>
<evidence type="ECO:0000256" key="2">
    <source>
        <dbReference type="ARBA" id="ARBA00022840"/>
    </source>
</evidence>
<evidence type="ECO:0000256" key="5">
    <source>
        <dbReference type="SAM" id="MobiDB-lite"/>
    </source>
</evidence>
<feature type="domain" description="AAA+ ATPase" evidence="6">
    <location>
        <begin position="56"/>
        <end position="183"/>
    </location>
</feature>
<dbReference type="InterPro" id="IPR003960">
    <property type="entry name" value="ATPase_AAA_CS"/>
</dbReference>
<dbReference type="PROSITE" id="PS00674">
    <property type="entry name" value="AAA"/>
    <property type="match status" value="1"/>
</dbReference>
<keyword evidence="8" id="KW-1185">Reference proteome</keyword>
<dbReference type="InterPro" id="IPR003959">
    <property type="entry name" value="ATPase_AAA_core"/>
</dbReference>
<dbReference type="Gene3D" id="3.40.50.300">
    <property type="entry name" value="P-loop containing nucleotide triphosphate hydrolases"/>
    <property type="match status" value="2"/>
</dbReference>
<name>A0ABD5XR92_9EURY</name>
<feature type="region of interest" description="Disordered" evidence="5">
    <location>
        <begin position="510"/>
        <end position="559"/>
    </location>
</feature>
<gene>
    <name evidence="7" type="ORF">ACFQRB_16740</name>
</gene>
<evidence type="ECO:0000313" key="7">
    <source>
        <dbReference type="EMBL" id="MFC7137655.1"/>
    </source>
</evidence>
<keyword evidence="3" id="KW-0175">Coiled coil</keyword>
<dbReference type="Gene3D" id="1.10.8.60">
    <property type="match status" value="1"/>
</dbReference>
<dbReference type="InterPro" id="IPR027417">
    <property type="entry name" value="P-loop_NTPase"/>
</dbReference>
<keyword evidence="1 4" id="KW-0547">Nucleotide-binding</keyword>
<evidence type="ECO:0000259" key="6">
    <source>
        <dbReference type="SMART" id="SM00382"/>
    </source>
</evidence>
<dbReference type="GO" id="GO:0005524">
    <property type="term" value="F:ATP binding"/>
    <property type="evidence" value="ECO:0007669"/>
    <property type="project" value="UniProtKB-KW"/>
</dbReference>
<keyword evidence="2 4" id="KW-0067">ATP-binding</keyword>
<dbReference type="FunFam" id="3.40.50.300:FF:001025">
    <property type="entry name" value="ATPase family, AAA domain-containing 2B"/>
    <property type="match status" value="1"/>
</dbReference>
<comment type="caution">
    <text evidence="7">The sequence shown here is derived from an EMBL/GenBank/DDBJ whole genome shotgun (WGS) entry which is preliminary data.</text>
</comment>
<accession>A0ABD5XR92</accession>
<dbReference type="PANTHER" id="PTHR23077">
    <property type="entry name" value="AAA-FAMILY ATPASE"/>
    <property type="match status" value="1"/>
</dbReference>
<reference evidence="7 8" key="1">
    <citation type="journal article" date="2019" name="Int. J. Syst. Evol. Microbiol.">
        <title>The Global Catalogue of Microorganisms (GCM) 10K type strain sequencing project: providing services to taxonomists for standard genome sequencing and annotation.</title>
        <authorList>
            <consortium name="The Broad Institute Genomics Platform"/>
            <consortium name="The Broad Institute Genome Sequencing Center for Infectious Disease"/>
            <person name="Wu L."/>
            <person name="Ma J."/>
        </authorList>
    </citation>
    <scope>NUCLEOTIDE SEQUENCE [LARGE SCALE GENOMIC DNA]</scope>
    <source>
        <strain evidence="7 8">DT92</strain>
    </source>
</reference>
<feature type="compositionally biased region" description="Polar residues" evidence="5">
    <location>
        <begin position="518"/>
        <end position="529"/>
    </location>
</feature>
<dbReference type="AlphaFoldDB" id="A0ABD5XR92"/>
<evidence type="ECO:0000256" key="1">
    <source>
        <dbReference type="ARBA" id="ARBA00022741"/>
    </source>
</evidence>
<dbReference type="PANTHER" id="PTHR23077:SF171">
    <property type="entry name" value="NUCLEAR VALOSIN-CONTAINING PROTEIN-LIKE"/>
    <property type="match status" value="1"/>
</dbReference>
<dbReference type="InterPro" id="IPR050168">
    <property type="entry name" value="AAA_ATPase_domain"/>
</dbReference>
<dbReference type="SMART" id="SM00382">
    <property type="entry name" value="AAA"/>
    <property type="match status" value="2"/>
</dbReference>
<proteinExistence type="inferred from homology"/>
<dbReference type="Proteomes" id="UP001596368">
    <property type="component" value="Unassembled WGS sequence"/>
</dbReference>